<sequence>MGQHLENNCFDPTRPASQNTIENKRWGPSGPATAQTERYVWTLHGQPRQSYTYTFVGIPGPHPPACFSFRSPLGITTQLLQKQSPTLGDDSALHWRVRTGYSNTSNIIQKEA</sequence>
<evidence type="ECO:0000313" key="4">
    <source>
        <dbReference type="Proteomes" id="UP000499080"/>
    </source>
</evidence>
<dbReference type="EMBL" id="BGPR01065576">
    <property type="protein sequence ID" value="GBO40363.1"/>
    <property type="molecule type" value="Genomic_DNA"/>
</dbReference>
<keyword evidence="4" id="KW-1185">Reference proteome</keyword>
<gene>
    <name evidence="3" type="ORF">AVEN_170099_1</name>
    <name evidence="2" type="ORF">AVEN_72364_1</name>
</gene>
<evidence type="ECO:0000313" key="3">
    <source>
        <dbReference type="EMBL" id="GBO40363.1"/>
    </source>
</evidence>
<evidence type="ECO:0000313" key="2">
    <source>
        <dbReference type="EMBL" id="GBO40361.1"/>
    </source>
</evidence>
<comment type="caution">
    <text evidence="3">The sequence shown here is derived from an EMBL/GenBank/DDBJ whole genome shotgun (WGS) entry which is preliminary data.</text>
</comment>
<accession>A0A4Y2WSH1</accession>
<dbReference type="EMBL" id="BGPR01065574">
    <property type="protein sequence ID" value="GBO40361.1"/>
    <property type="molecule type" value="Genomic_DNA"/>
</dbReference>
<feature type="region of interest" description="Disordered" evidence="1">
    <location>
        <begin position="1"/>
        <end position="32"/>
    </location>
</feature>
<name>A0A4Y2WSH1_ARAVE</name>
<dbReference type="AlphaFoldDB" id="A0A4Y2WSH1"/>
<reference evidence="3 4" key="1">
    <citation type="journal article" date="2019" name="Sci. Rep.">
        <title>Orb-weaving spider Araneus ventricosus genome elucidates the spidroin gene catalogue.</title>
        <authorList>
            <person name="Kono N."/>
            <person name="Nakamura H."/>
            <person name="Ohtoshi R."/>
            <person name="Moran D.A.P."/>
            <person name="Shinohara A."/>
            <person name="Yoshida Y."/>
            <person name="Fujiwara M."/>
            <person name="Mori M."/>
            <person name="Tomita M."/>
            <person name="Arakawa K."/>
        </authorList>
    </citation>
    <scope>NUCLEOTIDE SEQUENCE [LARGE SCALE GENOMIC DNA]</scope>
</reference>
<dbReference type="Proteomes" id="UP000499080">
    <property type="component" value="Unassembled WGS sequence"/>
</dbReference>
<protein>
    <submittedName>
        <fullName evidence="3">Uncharacterized protein</fullName>
    </submittedName>
</protein>
<organism evidence="3 4">
    <name type="scientific">Araneus ventricosus</name>
    <name type="common">Orbweaver spider</name>
    <name type="synonym">Epeira ventricosa</name>
    <dbReference type="NCBI Taxonomy" id="182803"/>
    <lineage>
        <taxon>Eukaryota</taxon>
        <taxon>Metazoa</taxon>
        <taxon>Ecdysozoa</taxon>
        <taxon>Arthropoda</taxon>
        <taxon>Chelicerata</taxon>
        <taxon>Arachnida</taxon>
        <taxon>Araneae</taxon>
        <taxon>Araneomorphae</taxon>
        <taxon>Entelegynae</taxon>
        <taxon>Araneoidea</taxon>
        <taxon>Araneidae</taxon>
        <taxon>Araneus</taxon>
    </lineage>
</organism>
<proteinExistence type="predicted"/>
<evidence type="ECO:0000256" key="1">
    <source>
        <dbReference type="SAM" id="MobiDB-lite"/>
    </source>
</evidence>